<dbReference type="EMBL" id="UYSG01001362">
    <property type="protein sequence ID" value="VDL41958.1"/>
    <property type="molecule type" value="Genomic_DNA"/>
</dbReference>
<evidence type="ECO:0000313" key="2">
    <source>
        <dbReference type="EMBL" id="VDL41958.1"/>
    </source>
</evidence>
<accession>A0A158QDY1</accession>
<feature type="compositionally biased region" description="Basic and acidic residues" evidence="1">
    <location>
        <begin position="1"/>
        <end position="19"/>
    </location>
</feature>
<feature type="region of interest" description="Disordered" evidence="1">
    <location>
        <begin position="1"/>
        <end position="73"/>
    </location>
</feature>
<organism evidence="4">
    <name type="scientific">Hymenolepis diminuta</name>
    <name type="common">Rat tapeworm</name>
    <dbReference type="NCBI Taxonomy" id="6216"/>
    <lineage>
        <taxon>Eukaryota</taxon>
        <taxon>Metazoa</taxon>
        <taxon>Spiralia</taxon>
        <taxon>Lophotrochozoa</taxon>
        <taxon>Platyhelminthes</taxon>
        <taxon>Cestoda</taxon>
        <taxon>Eucestoda</taxon>
        <taxon>Cyclophyllidea</taxon>
        <taxon>Hymenolepididae</taxon>
        <taxon>Hymenolepis</taxon>
    </lineage>
</organism>
<evidence type="ECO:0000256" key="1">
    <source>
        <dbReference type="SAM" id="MobiDB-lite"/>
    </source>
</evidence>
<dbReference type="AlphaFoldDB" id="A0A158QDY1"/>
<dbReference type="Proteomes" id="UP000274504">
    <property type="component" value="Unassembled WGS sequence"/>
</dbReference>
<gene>
    <name evidence="2" type="ORF">HDID_LOCUS3982</name>
</gene>
<protein>
    <submittedName>
        <fullName evidence="4">STAS domain-containing protein</fullName>
    </submittedName>
</protein>
<reference evidence="4" key="1">
    <citation type="submission" date="2016-04" db="UniProtKB">
        <authorList>
            <consortium name="WormBaseParasite"/>
        </authorList>
    </citation>
    <scope>IDENTIFICATION</scope>
</reference>
<name>A0A158QDY1_HYMDI</name>
<feature type="compositionally biased region" description="Basic and acidic residues" evidence="1">
    <location>
        <begin position="47"/>
        <end position="68"/>
    </location>
</feature>
<sequence>MESSKDTSSERKASQREHDDETEEEHEGSEFTISEERLETFMNVYAEDLKPSLDEKSPPESESSREEDGTSDFTITAKAILSHQEILRELDQFHGVGLKFLMLSINNIEDANLVRQVLRYAGYTLAEKERKGKEESKDCWS</sequence>
<evidence type="ECO:0000313" key="4">
    <source>
        <dbReference type="WBParaSite" id="HDID_0000398401-mRNA-1"/>
    </source>
</evidence>
<reference evidence="2 3" key="2">
    <citation type="submission" date="2018-11" db="EMBL/GenBank/DDBJ databases">
        <authorList>
            <consortium name="Pathogen Informatics"/>
        </authorList>
    </citation>
    <scope>NUCLEOTIDE SEQUENCE [LARGE SCALE GENOMIC DNA]</scope>
</reference>
<evidence type="ECO:0000313" key="3">
    <source>
        <dbReference type="Proteomes" id="UP000274504"/>
    </source>
</evidence>
<proteinExistence type="predicted"/>
<dbReference type="WBParaSite" id="HDID_0000398401-mRNA-1">
    <property type="protein sequence ID" value="HDID_0000398401-mRNA-1"/>
    <property type="gene ID" value="HDID_0000398401"/>
</dbReference>